<evidence type="ECO:0000256" key="1">
    <source>
        <dbReference type="ARBA" id="ARBA00004196"/>
    </source>
</evidence>
<dbReference type="PANTHER" id="PTHR30158:SF3">
    <property type="entry name" value="MULTIDRUG EFFLUX PUMP SUBUNIT ACRA-RELATED"/>
    <property type="match status" value="1"/>
</dbReference>
<dbReference type="Proteomes" id="UP000608594">
    <property type="component" value="Unassembled WGS sequence"/>
</dbReference>
<evidence type="ECO:0000259" key="8">
    <source>
        <dbReference type="Pfam" id="PF25944"/>
    </source>
</evidence>
<evidence type="ECO:0000313" key="10">
    <source>
        <dbReference type="EMBL" id="MBC9245859.1"/>
    </source>
</evidence>
<feature type="signal peptide" evidence="5">
    <location>
        <begin position="1"/>
        <end position="25"/>
    </location>
</feature>
<evidence type="ECO:0000256" key="4">
    <source>
        <dbReference type="SAM" id="MobiDB-lite"/>
    </source>
</evidence>
<dbReference type="RefSeq" id="WP_187792248.1">
    <property type="nucleotide sequence ID" value="NZ_JACOQL010000001.1"/>
</dbReference>
<dbReference type="Pfam" id="PF25917">
    <property type="entry name" value="BSH_RND"/>
    <property type="match status" value="1"/>
</dbReference>
<dbReference type="PANTHER" id="PTHR30158">
    <property type="entry name" value="ACRA/E-RELATED COMPONENT OF DRUG EFFLUX TRANSPORTER"/>
    <property type="match status" value="1"/>
</dbReference>
<dbReference type="Gene3D" id="2.40.50.100">
    <property type="match status" value="1"/>
</dbReference>
<feature type="domain" description="Multidrug resistance protein MdtA-like C-terminal permuted SH3" evidence="9">
    <location>
        <begin position="301"/>
        <end position="363"/>
    </location>
</feature>
<gene>
    <name evidence="10" type="ORF">H4P12_03825</name>
</gene>
<dbReference type="FunFam" id="2.40.420.20:FF:000001">
    <property type="entry name" value="Efflux RND transporter periplasmic adaptor subunit"/>
    <property type="match status" value="1"/>
</dbReference>
<dbReference type="Gene3D" id="2.40.420.20">
    <property type="match status" value="1"/>
</dbReference>
<sequence length="422" mass="44318">MTTLTRIYVFAGLMSAFVAAGQATAQGQEGEAPPPPPVTVVTLKAEDVTLTSSLPGRVVAQSEANLRPQVSGLIIERLFEEGRQVTEGDPLYRIDPRTYEAAVAQAQAALAQAEAAAAAARREATRAETLRDRRVTSEQAQDAAIAARDAADAAVEAAKAQLLAANIDLDRTTITAPIDGVIGLAQASAGALVTAGQAESLAVIRKIDPVRVDVTQSAADIIRWQRQGPEAALPAGGDRTVSLRLADGSIYEHTGSLTGAEPHVNETTGVVTLRVEFENPEGFLLPGMYVQAEIPQAQLPDAILAPQEGVTRDRRGRPVAMVVNDQNMVEERQLDIVQDRGNRWIVKEGLNDGDRLIVEGLQRIGPGMQVTPEEQAETPAADAPAAEPAAPAAEGEAPATEGEAAAAEGQQQPEDQPEASGN</sequence>
<dbReference type="InterPro" id="IPR058624">
    <property type="entry name" value="MdtA-like_HH"/>
</dbReference>
<dbReference type="InterPro" id="IPR058625">
    <property type="entry name" value="MdtA-like_BSH"/>
</dbReference>
<dbReference type="SUPFAM" id="SSF111369">
    <property type="entry name" value="HlyD-like secretion proteins"/>
    <property type="match status" value="1"/>
</dbReference>
<feature type="domain" description="Multidrug resistance protein MdtA-like barrel-sandwich hybrid" evidence="7">
    <location>
        <begin position="64"/>
        <end position="204"/>
    </location>
</feature>
<dbReference type="EMBL" id="JACOQL010000001">
    <property type="protein sequence ID" value="MBC9245859.1"/>
    <property type="molecule type" value="Genomic_DNA"/>
</dbReference>
<dbReference type="GO" id="GO:0030313">
    <property type="term" value="C:cell envelope"/>
    <property type="evidence" value="ECO:0007669"/>
    <property type="project" value="UniProtKB-SubCell"/>
</dbReference>
<dbReference type="Pfam" id="PF25967">
    <property type="entry name" value="RND-MFP_C"/>
    <property type="match status" value="1"/>
</dbReference>
<dbReference type="Pfam" id="PF25876">
    <property type="entry name" value="HH_MFP_RND"/>
    <property type="match status" value="1"/>
</dbReference>
<dbReference type="GO" id="GO:0046677">
    <property type="term" value="P:response to antibiotic"/>
    <property type="evidence" value="ECO:0007669"/>
    <property type="project" value="TreeGrafter"/>
</dbReference>
<organism evidence="10 11">
    <name type="scientific">Paracoccus amoyensis</name>
    <dbReference type="NCBI Taxonomy" id="2760093"/>
    <lineage>
        <taxon>Bacteria</taxon>
        <taxon>Pseudomonadati</taxon>
        <taxon>Pseudomonadota</taxon>
        <taxon>Alphaproteobacteria</taxon>
        <taxon>Rhodobacterales</taxon>
        <taxon>Paracoccaceae</taxon>
        <taxon>Paracoccus</taxon>
    </lineage>
</organism>
<dbReference type="InterPro" id="IPR058627">
    <property type="entry name" value="MdtA-like_C"/>
</dbReference>
<keyword evidence="3" id="KW-0175">Coiled coil</keyword>
<dbReference type="AlphaFoldDB" id="A0A926JC06"/>
<feature type="chain" id="PRO_5037411500" evidence="5">
    <location>
        <begin position="26"/>
        <end position="422"/>
    </location>
</feature>
<comment type="caution">
    <text evidence="10">The sequence shown here is derived from an EMBL/GenBank/DDBJ whole genome shotgun (WGS) entry which is preliminary data.</text>
</comment>
<evidence type="ECO:0000259" key="6">
    <source>
        <dbReference type="Pfam" id="PF25876"/>
    </source>
</evidence>
<feature type="region of interest" description="Disordered" evidence="4">
    <location>
        <begin position="371"/>
        <end position="422"/>
    </location>
</feature>
<dbReference type="Gene3D" id="1.10.287.470">
    <property type="entry name" value="Helix hairpin bin"/>
    <property type="match status" value="1"/>
</dbReference>
<evidence type="ECO:0000259" key="7">
    <source>
        <dbReference type="Pfam" id="PF25917"/>
    </source>
</evidence>
<dbReference type="Gene3D" id="2.40.30.170">
    <property type="match status" value="1"/>
</dbReference>
<reference evidence="10" key="1">
    <citation type="submission" date="2020-08" db="EMBL/GenBank/DDBJ databases">
        <title>Paracoccus amoyensis sp. nov., isolated from the surface seawater at coast of Xiamen, Fujian.</title>
        <authorList>
            <person name="Lyu L."/>
        </authorList>
    </citation>
    <scope>NUCLEOTIDE SEQUENCE</scope>
    <source>
        <strain evidence="10">11-3</strain>
    </source>
</reference>
<name>A0A926JC06_9RHOB</name>
<evidence type="ECO:0000256" key="2">
    <source>
        <dbReference type="ARBA" id="ARBA00009477"/>
    </source>
</evidence>
<feature type="compositionally biased region" description="Low complexity" evidence="4">
    <location>
        <begin position="371"/>
        <end position="414"/>
    </location>
</feature>
<dbReference type="GO" id="GO:0022857">
    <property type="term" value="F:transmembrane transporter activity"/>
    <property type="evidence" value="ECO:0007669"/>
    <property type="project" value="InterPro"/>
</dbReference>
<protein>
    <submittedName>
        <fullName evidence="10">Efflux RND transporter periplasmic adaptor subunit</fullName>
    </submittedName>
</protein>
<evidence type="ECO:0000256" key="3">
    <source>
        <dbReference type="SAM" id="Coils"/>
    </source>
</evidence>
<feature type="domain" description="Multidrug resistance protein MdtA-like alpha-helical hairpin" evidence="6">
    <location>
        <begin position="103"/>
        <end position="172"/>
    </location>
</feature>
<evidence type="ECO:0000256" key="5">
    <source>
        <dbReference type="SAM" id="SignalP"/>
    </source>
</evidence>
<evidence type="ECO:0000259" key="9">
    <source>
        <dbReference type="Pfam" id="PF25967"/>
    </source>
</evidence>
<accession>A0A926JC06</accession>
<dbReference type="NCBIfam" id="TIGR01730">
    <property type="entry name" value="RND_mfp"/>
    <property type="match status" value="1"/>
</dbReference>
<proteinExistence type="inferred from homology"/>
<keyword evidence="11" id="KW-1185">Reference proteome</keyword>
<keyword evidence="5" id="KW-0732">Signal</keyword>
<comment type="subcellular location">
    <subcellularLocation>
        <location evidence="1">Cell envelope</location>
    </subcellularLocation>
</comment>
<dbReference type="InterPro" id="IPR058626">
    <property type="entry name" value="MdtA-like_b-barrel"/>
</dbReference>
<dbReference type="Pfam" id="PF25944">
    <property type="entry name" value="Beta-barrel_RND"/>
    <property type="match status" value="1"/>
</dbReference>
<comment type="similarity">
    <text evidence="2">Belongs to the membrane fusion protein (MFP) (TC 8.A.1) family.</text>
</comment>
<feature type="coiled-coil region" evidence="3">
    <location>
        <begin position="103"/>
        <end position="130"/>
    </location>
</feature>
<dbReference type="InterPro" id="IPR006143">
    <property type="entry name" value="RND_pump_MFP"/>
</dbReference>
<dbReference type="GO" id="GO:0005886">
    <property type="term" value="C:plasma membrane"/>
    <property type="evidence" value="ECO:0007669"/>
    <property type="project" value="TreeGrafter"/>
</dbReference>
<evidence type="ECO:0000313" key="11">
    <source>
        <dbReference type="Proteomes" id="UP000608594"/>
    </source>
</evidence>
<feature type="domain" description="Multidrug resistance protein MdtA-like beta-barrel" evidence="8">
    <location>
        <begin position="209"/>
        <end position="295"/>
    </location>
</feature>